<evidence type="ECO:0000313" key="3">
    <source>
        <dbReference type="Proteomes" id="UP001500665"/>
    </source>
</evidence>
<dbReference type="CDD" id="cd12108">
    <property type="entry name" value="Hr-like"/>
    <property type="match status" value="1"/>
</dbReference>
<feature type="domain" description="Hemerythrin-like" evidence="1">
    <location>
        <begin position="9"/>
        <end position="124"/>
    </location>
</feature>
<keyword evidence="3" id="KW-1185">Reference proteome</keyword>
<dbReference type="Proteomes" id="UP001500665">
    <property type="component" value="Unassembled WGS sequence"/>
</dbReference>
<reference evidence="3" key="1">
    <citation type="journal article" date="2019" name="Int. J. Syst. Evol. Microbiol.">
        <title>The Global Catalogue of Microorganisms (GCM) 10K type strain sequencing project: providing services to taxonomists for standard genome sequencing and annotation.</title>
        <authorList>
            <consortium name="The Broad Institute Genomics Platform"/>
            <consortium name="The Broad Institute Genome Sequencing Center for Infectious Disease"/>
            <person name="Wu L."/>
            <person name="Ma J."/>
        </authorList>
    </citation>
    <scope>NUCLEOTIDE SEQUENCE [LARGE SCALE GENOMIC DNA]</scope>
    <source>
        <strain evidence="3">JCM 10696</strain>
    </source>
</reference>
<dbReference type="RefSeq" id="WP_344241922.1">
    <property type="nucleotide sequence ID" value="NZ_BAAAHH010000013.1"/>
</dbReference>
<comment type="caution">
    <text evidence="2">The sequence shown here is derived from an EMBL/GenBank/DDBJ whole genome shotgun (WGS) entry which is preliminary data.</text>
</comment>
<dbReference type="PANTHER" id="PTHR35585">
    <property type="entry name" value="HHE DOMAIN PROTEIN (AFU_ORTHOLOGUE AFUA_4G00730)"/>
    <property type="match status" value="1"/>
</dbReference>
<organism evidence="2 3">
    <name type="scientific">Actinocorallia libanotica</name>
    <dbReference type="NCBI Taxonomy" id="46162"/>
    <lineage>
        <taxon>Bacteria</taxon>
        <taxon>Bacillati</taxon>
        <taxon>Actinomycetota</taxon>
        <taxon>Actinomycetes</taxon>
        <taxon>Streptosporangiales</taxon>
        <taxon>Thermomonosporaceae</taxon>
        <taxon>Actinocorallia</taxon>
    </lineage>
</organism>
<dbReference type="Gene3D" id="1.20.120.520">
    <property type="entry name" value="nmb1532 protein domain like"/>
    <property type="match status" value="1"/>
</dbReference>
<accession>A0ABP4BRK8</accession>
<proteinExistence type="predicted"/>
<name>A0ABP4BRK8_9ACTN</name>
<dbReference type="Pfam" id="PF01814">
    <property type="entry name" value="Hemerythrin"/>
    <property type="match status" value="1"/>
</dbReference>
<gene>
    <name evidence="2" type="ORF">GCM10009550_35270</name>
</gene>
<protein>
    <submittedName>
        <fullName evidence="2">Hemerythrin domain-containing protein</fullName>
    </submittedName>
</protein>
<dbReference type="EMBL" id="BAAAHH010000013">
    <property type="protein sequence ID" value="GAA0953375.1"/>
    <property type="molecule type" value="Genomic_DNA"/>
</dbReference>
<evidence type="ECO:0000259" key="1">
    <source>
        <dbReference type="Pfam" id="PF01814"/>
    </source>
</evidence>
<dbReference type="InterPro" id="IPR012312">
    <property type="entry name" value="Hemerythrin-like"/>
</dbReference>
<sequence>MATGTREDVVDLLLKQHDEIRSLLDTVERSSGERRKQKFDELRRLLAVHETAEEEVVHPYARRKLGGDDAVDELVDEERKGKEVLKRLERVETGSPDFLPLFRQLRTSIEAHARHEEESEFPQLRIKGSTDELTGMATLVKAAESVAPTHPHPGVEGQAKNLALGPMAAVVDRTRDAIHKARS</sequence>
<dbReference type="PANTHER" id="PTHR35585:SF1">
    <property type="entry name" value="HHE DOMAIN PROTEIN (AFU_ORTHOLOGUE AFUA_4G00730)"/>
    <property type="match status" value="1"/>
</dbReference>
<evidence type="ECO:0000313" key="2">
    <source>
        <dbReference type="EMBL" id="GAA0953375.1"/>
    </source>
</evidence>